<keyword evidence="2" id="KW-0812">Transmembrane</keyword>
<dbReference type="AlphaFoldDB" id="A0A2U0HS00"/>
<dbReference type="OrthoDB" id="1420916at2"/>
<keyword evidence="2" id="KW-0472">Membrane</keyword>
<dbReference type="Proteomes" id="UP000245962">
    <property type="component" value="Unassembled WGS sequence"/>
</dbReference>
<feature type="transmembrane region" description="Helical" evidence="2">
    <location>
        <begin position="87"/>
        <end position="107"/>
    </location>
</feature>
<gene>
    <name evidence="4" type="ORF">DDV96_15645</name>
</gene>
<keyword evidence="2" id="KW-1133">Transmembrane helix</keyword>
<dbReference type="EMBL" id="QEHR01000021">
    <property type="protein sequence ID" value="PVW11609.1"/>
    <property type="molecule type" value="Genomic_DNA"/>
</dbReference>
<name>A0A2U0HS00_9FLAO</name>
<comment type="caution">
    <text evidence="4">The sequence shown here is derived from an EMBL/GenBank/DDBJ whole genome shotgun (WGS) entry which is preliminary data.</text>
</comment>
<feature type="domain" description="Anti-sigma K factor RskA C-terminal" evidence="3">
    <location>
        <begin position="94"/>
        <end position="253"/>
    </location>
</feature>
<sequence length="265" mass="29118">MNAQELIESGNLELYVAGSLSAEEAKEVEDAIEQHPEVKEQVELIEDSVITLAEAVSPPLSALIWSQIVENINRVRSISERKPSTNWGAITGWAAAILALAGIFWMLKEKNDLQDRVRYTTTQNAVLEEKANKAESQLAEAEDVLDIVRSKEYNTYTLPGNQAVAPQSFAKVYLNKKDKIAYIDAKGLPEPPRGKVYQVWSLTMQPLTPTSVGLLDSYAESDTKLFRVDMGAVAATEAFGITLEPEGGSETPTMDQLYTLGKVTP</sequence>
<feature type="coiled-coil region" evidence="1">
    <location>
        <begin position="124"/>
        <end position="151"/>
    </location>
</feature>
<keyword evidence="5" id="KW-1185">Reference proteome</keyword>
<dbReference type="InterPro" id="IPR018764">
    <property type="entry name" value="RskA_C"/>
</dbReference>
<dbReference type="PANTHER" id="PTHR37461:SF1">
    <property type="entry name" value="ANTI-SIGMA-K FACTOR RSKA"/>
    <property type="match status" value="1"/>
</dbReference>
<dbReference type="GO" id="GO:0006417">
    <property type="term" value="P:regulation of translation"/>
    <property type="evidence" value="ECO:0007669"/>
    <property type="project" value="TreeGrafter"/>
</dbReference>
<accession>A0A2U0HS00</accession>
<evidence type="ECO:0000259" key="3">
    <source>
        <dbReference type="Pfam" id="PF10099"/>
    </source>
</evidence>
<dbReference type="PANTHER" id="PTHR37461">
    <property type="entry name" value="ANTI-SIGMA-K FACTOR RSKA"/>
    <property type="match status" value="1"/>
</dbReference>
<reference evidence="4 5" key="1">
    <citation type="submission" date="2018-04" db="EMBL/GenBank/DDBJ databases">
        <title>Marixanthomonas spongiae HN-E44 sp. nov., isolated from a marine sponge.</title>
        <authorList>
            <person name="Luo L."/>
            <person name="Zhuang L."/>
        </authorList>
    </citation>
    <scope>NUCLEOTIDE SEQUENCE [LARGE SCALE GENOMIC DNA]</scope>
    <source>
        <strain evidence="4 5">HN-E44</strain>
    </source>
</reference>
<dbReference type="GO" id="GO:0005886">
    <property type="term" value="C:plasma membrane"/>
    <property type="evidence" value="ECO:0007669"/>
    <property type="project" value="InterPro"/>
</dbReference>
<dbReference type="InterPro" id="IPR051474">
    <property type="entry name" value="Anti-sigma-K/W_factor"/>
</dbReference>
<dbReference type="Pfam" id="PF10099">
    <property type="entry name" value="RskA_C"/>
    <property type="match status" value="1"/>
</dbReference>
<dbReference type="RefSeq" id="WP_116695715.1">
    <property type="nucleotide sequence ID" value="NZ_QEHR01000021.1"/>
</dbReference>
<protein>
    <submittedName>
        <fullName evidence="4">Anti-sigma factor</fullName>
    </submittedName>
</protein>
<proteinExistence type="predicted"/>
<evidence type="ECO:0000256" key="1">
    <source>
        <dbReference type="SAM" id="Coils"/>
    </source>
</evidence>
<organism evidence="4 5">
    <name type="scientific">Marixanthomonas spongiae</name>
    <dbReference type="NCBI Taxonomy" id="2174845"/>
    <lineage>
        <taxon>Bacteria</taxon>
        <taxon>Pseudomonadati</taxon>
        <taxon>Bacteroidota</taxon>
        <taxon>Flavobacteriia</taxon>
        <taxon>Flavobacteriales</taxon>
        <taxon>Flavobacteriaceae</taxon>
        <taxon>Marixanthomonas</taxon>
    </lineage>
</organism>
<dbReference type="GO" id="GO:0016989">
    <property type="term" value="F:sigma factor antagonist activity"/>
    <property type="evidence" value="ECO:0007669"/>
    <property type="project" value="TreeGrafter"/>
</dbReference>
<evidence type="ECO:0000256" key="2">
    <source>
        <dbReference type="SAM" id="Phobius"/>
    </source>
</evidence>
<evidence type="ECO:0000313" key="4">
    <source>
        <dbReference type="EMBL" id="PVW11609.1"/>
    </source>
</evidence>
<keyword evidence="1" id="KW-0175">Coiled coil</keyword>
<evidence type="ECO:0000313" key="5">
    <source>
        <dbReference type="Proteomes" id="UP000245962"/>
    </source>
</evidence>